<reference evidence="3" key="1">
    <citation type="submission" date="2025-08" db="UniProtKB">
        <authorList>
            <consortium name="Ensembl"/>
        </authorList>
    </citation>
    <scope>IDENTIFICATION</scope>
</reference>
<evidence type="ECO:0000256" key="2">
    <source>
        <dbReference type="SAM" id="SignalP"/>
    </source>
</evidence>
<feature type="compositionally biased region" description="Basic and acidic residues" evidence="1">
    <location>
        <begin position="227"/>
        <end position="236"/>
    </location>
</feature>
<keyword evidence="2" id="KW-0732">Signal</keyword>
<feature type="signal peptide" evidence="2">
    <location>
        <begin position="1"/>
        <end position="21"/>
    </location>
</feature>
<reference evidence="3" key="2">
    <citation type="submission" date="2025-09" db="UniProtKB">
        <authorList>
            <consortium name="Ensembl"/>
        </authorList>
    </citation>
    <scope>IDENTIFICATION</scope>
</reference>
<feature type="region of interest" description="Disordered" evidence="1">
    <location>
        <begin position="169"/>
        <end position="236"/>
    </location>
</feature>
<dbReference type="InParanoid" id="A0A3Q3M3B0"/>
<sequence>MISQQFTVVRVLLLTVQVAHDDQLRQLLVCVHGNLQGEELVGVRAGAQRVLSHAVGAGVPVGRHGDGEEGADVRELWRIVVDVQHLDATFDQPRPRPHAFHHVGDRHLELQEAFVALKQVAAVSERLTIDGDLGGVDVASLAIHPQIRRAHLQLVEVSGVRQALVRRQAADQHVTGRGVAGDQQDDRQVQQNLPPQCRHVSSRQQRSERNRERKHISDANQSSCARPPDRSKETEN</sequence>
<organism evidence="3 4">
    <name type="scientific">Mastacembelus armatus</name>
    <name type="common">zig-zag eel</name>
    <dbReference type="NCBI Taxonomy" id="205130"/>
    <lineage>
        <taxon>Eukaryota</taxon>
        <taxon>Metazoa</taxon>
        <taxon>Chordata</taxon>
        <taxon>Craniata</taxon>
        <taxon>Vertebrata</taxon>
        <taxon>Euteleostomi</taxon>
        <taxon>Actinopterygii</taxon>
        <taxon>Neopterygii</taxon>
        <taxon>Teleostei</taxon>
        <taxon>Neoteleostei</taxon>
        <taxon>Acanthomorphata</taxon>
        <taxon>Anabantaria</taxon>
        <taxon>Synbranchiformes</taxon>
        <taxon>Mastacembelidae</taxon>
        <taxon>Mastacembelus</taxon>
    </lineage>
</organism>
<accession>A0A3Q3M3B0</accession>
<keyword evidence="4" id="KW-1185">Reference proteome</keyword>
<name>A0A3Q3M3B0_9TELE</name>
<dbReference type="GeneTree" id="ENSGT00970000197534"/>
<proteinExistence type="predicted"/>
<evidence type="ECO:0000313" key="3">
    <source>
        <dbReference type="Ensembl" id="ENSMAMP00000019837.1"/>
    </source>
</evidence>
<dbReference type="Proteomes" id="UP000261640">
    <property type="component" value="Unplaced"/>
</dbReference>
<feature type="compositionally biased region" description="Basic and acidic residues" evidence="1">
    <location>
        <begin position="205"/>
        <end position="217"/>
    </location>
</feature>
<protein>
    <recommendedName>
        <fullName evidence="5">Secreted protein</fullName>
    </recommendedName>
</protein>
<evidence type="ECO:0000313" key="4">
    <source>
        <dbReference type="Proteomes" id="UP000261640"/>
    </source>
</evidence>
<evidence type="ECO:0008006" key="5">
    <source>
        <dbReference type="Google" id="ProtNLM"/>
    </source>
</evidence>
<evidence type="ECO:0000256" key="1">
    <source>
        <dbReference type="SAM" id="MobiDB-lite"/>
    </source>
</evidence>
<dbReference type="AlphaFoldDB" id="A0A3Q3M3B0"/>
<feature type="chain" id="PRO_5018707512" description="Secreted protein" evidence="2">
    <location>
        <begin position="22"/>
        <end position="236"/>
    </location>
</feature>
<dbReference type="Ensembl" id="ENSMAMT00000020365.2">
    <property type="protein sequence ID" value="ENSMAMP00000019837.1"/>
    <property type="gene ID" value="ENSMAMG00000013358.2"/>
</dbReference>